<accession>A0A074JU98</accession>
<evidence type="ECO:0000313" key="2">
    <source>
        <dbReference type="Proteomes" id="UP000027471"/>
    </source>
</evidence>
<keyword evidence="2" id="KW-1185">Reference proteome</keyword>
<dbReference type="Proteomes" id="UP000027471">
    <property type="component" value="Unassembled WGS sequence"/>
</dbReference>
<dbReference type="AlphaFoldDB" id="A0A074JU98"/>
<dbReference type="EMBL" id="AUNB01000009">
    <property type="protein sequence ID" value="KEO61246.1"/>
    <property type="molecule type" value="Genomic_DNA"/>
</dbReference>
<name>A0A074JU98_9RHOB</name>
<evidence type="ECO:0000313" key="1">
    <source>
        <dbReference type="EMBL" id="KEO61246.1"/>
    </source>
</evidence>
<comment type="caution">
    <text evidence="1">The sequence shown here is derived from an EMBL/GenBank/DDBJ whole genome shotgun (WGS) entry which is preliminary data.</text>
</comment>
<organism evidence="1 2">
    <name type="scientific">Thioclava indica</name>
    <dbReference type="NCBI Taxonomy" id="1353528"/>
    <lineage>
        <taxon>Bacteria</taxon>
        <taxon>Pseudomonadati</taxon>
        <taxon>Pseudomonadota</taxon>
        <taxon>Alphaproteobacteria</taxon>
        <taxon>Rhodobacterales</taxon>
        <taxon>Paracoccaceae</taxon>
        <taxon>Thioclava</taxon>
    </lineage>
</organism>
<protein>
    <submittedName>
        <fullName evidence="1">Uncharacterized protein</fullName>
    </submittedName>
</protein>
<proteinExistence type="predicted"/>
<sequence length="367" mass="41947">MGKYDKDRHQKQLALRYCLAQGYFPCLEVVVNTASDLTNKPEVLTDIDVLGIENVSDGSLRRIIFDCKSSSRLSAIARAFWASGLMKYTGVDAAFVITGKPAVFNHRISALKVDVDLHDEKSFVDLGQTVAQDFNTDTCYQSSLDRWDQVYDAFDKNAWSKTLFSLCRDVVPLSHSPEQSFRKILSEVRKNKGYFDPGKPAHRAIAFDALSYMFVLWSRMGRDFRRIYSPSMRRENFEDALRLYVWGGHESYVIRQAILESSQRAGMSGETSVDLQEFPGWSRFVNFAGLIISSPNDIFECSHMCRELSIRQLVAHNSDFDKPLKARLKRNDRLAQFTTSAISYFVEACRLPKDLEKDMHKDVLSFS</sequence>
<dbReference type="OrthoDB" id="8442224at2"/>
<dbReference type="RefSeq" id="WP_038128165.1">
    <property type="nucleotide sequence ID" value="NZ_AUNB01000009.1"/>
</dbReference>
<reference evidence="1 2" key="1">
    <citation type="journal article" date="2015" name="Antonie Van Leeuwenhoek">
        <title>Thioclava indica sp. nov., isolated from surface seawater of the Indian Ocean.</title>
        <authorList>
            <person name="Liu Y."/>
            <person name="Lai Q."/>
            <person name="Du J."/>
            <person name="Xu H."/>
            <person name="Jiang L."/>
            <person name="Shao Z."/>
        </authorList>
    </citation>
    <scope>NUCLEOTIDE SEQUENCE [LARGE SCALE GENOMIC DNA]</scope>
    <source>
        <strain evidence="1 2">DT23-4</strain>
    </source>
</reference>
<gene>
    <name evidence="1" type="ORF">DT23_10125</name>
</gene>